<dbReference type="EMBL" id="OUUZ01000009">
    <property type="protein sequence ID" value="SPQ23116.1"/>
    <property type="molecule type" value="Genomic_DNA"/>
</dbReference>
<keyword evidence="1" id="KW-1133">Transmembrane helix</keyword>
<dbReference type="AlphaFoldDB" id="A0A446BKY2"/>
<sequence>MTGLLLVDLAVALVRLGVGVGGGGLVVLLVDARGPRAAGVGLRVVEVDAALLAHAALQELAALHDDAQLEALTRSPTTQMAFHGSGSFSSSVSSRYLLAAAVLDAADAAMRGLREKSSLLYSSSQSSIGDALDSPSDVTYMFGGFFAGGGGEGDDLAGGGGGGPETLAACSTFSIVGVSAGVGIGVASGDESSASASLSASLLAVRRLAVCWLVGRLVGRHLDRLGLHALVLGLEPLGLAALLLAGGLLGLELLVVLAALLLGDLAVEVALLPQAVALGDAGLAGLLLVGPLARLLDGLEVGGRLAVSEVVGVADLGELLVLGALLALALDDLLDAGRVPGSMLGSSMETERSIR</sequence>
<evidence type="ECO:0000256" key="1">
    <source>
        <dbReference type="SAM" id="Phobius"/>
    </source>
</evidence>
<evidence type="ECO:0000313" key="2">
    <source>
        <dbReference type="EMBL" id="SPQ23116.1"/>
    </source>
</evidence>
<keyword evidence="1" id="KW-0472">Membrane</keyword>
<reference evidence="2 3" key="1">
    <citation type="submission" date="2018-04" db="EMBL/GenBank/DDBJ databases">
        <authorList>
            <person name="Huttner S."/>
            <person name="Dainat J."/>
        </authorList>
    </citation>
    <scope>NUCLEOTIDE SEQUENCE [LARGE SCALE GENOMIC DNA]</scope>
</reference>
<name>A0A446BKY2_9PEZI</name>
<feature type="transmembrane region" description="Helical" evidence="1">
    <location>
        <begin position="310"/>
        <end position="330"/>
    </location>
</feature>
<feature type="transmembrane region" description="Helical" evidence="1">
    <location>
        <begin position="269"/>
        <end position="290"/>
    </location>
</feature>
<evidence type="ECO:0000313" key="3">
    <source>
        <dbReference type="Proteomes" id="UP000289323"/>
    </source>
</evidence>
<accession>A0A446BKY2</accession>
<gene>
    <name evidence="2" type="ORF">TT172_LOCUS5535</name>
</gene>
<feature type="transmembrane region" description="Helical" evidence="1">
    <location>
        <begin position="239"/>
        <end position="262"/>
    </location>
</feature>
<protein>
    <submittedName>
        <fullName evidence="2">2ce08255-6bae-4927-8719-642418ab59f5</fullName>
    </submittedName>
</protein>
<dbReference type="Proteomes" id="UP000289323">
    <property type="component" value="Unassembled WGS sequence"/>
</dbReference>
<proteinExistence type="predicted"/>
<organism evidence="2 3">
    <name type="scientific">Thermothielavioides terrestris</name>
    <dbReference type="NCBI Taxonomy" id="2587410"/>
    <lineage>
        <taxon>Eukaryota</taxon>
        <taxon>Fungi</taxon>
        <taxon>Dikarya</taxon>
        <taxon>Ascomycota</taxon>
        <taxon>Pezizomycotina</taxon>
        <taxon>Sordariomycetes</taxon>
        <taxon>Sordariomycetidae</taxon>
        <taxon>Sordariales</taxon>
        <taxon>Chaetomiaceae</taxon>
        <taxon>Thermothielavioides</taxon>
    </lineage>
</organism>
<keyword evidence="1" id="KW-0812">Transmembrane</keyword>